<dbReference type="PANTHER" id="PTHR43531:SF11">
    <property type="entry name" value="METHYL-ACCEPTING CHEMOTAXIS PROTEIN 3"/>
    <property type="match status" value="1"/>
</dbReference>
<dbReference type="SMART" id="SM00304">
    <property type="entry name" value="HAMP"/>
    <property type="match status" value="2"/>
</dbReference>
<keyword evidence="2" id="KW-1003">Cell membrane</keyword>
<evidence type="ECO:0000256" key="1">
    <source>
        <dbReference type="ARBA" id="ARBA00004651"/>
    </source>
</evidence>
<dbReference type="Proteomes" id="UP000528286">
    <property type="component" value="Unassembled WGS sequence"/>
</dbReference>
<dbReference type="InterPro" id="IPR051310">
    <property type="entry name" value="MCP_chemotaxis"/>
</dbReference>
<sequence length="753" mass="80793">MRLSRKLPIAAAALTVFAVGISTTIALTIASRQVHQQTMETLNAYAEDRRNDLQQLLGSIDKDIVLTAANPEMIDALKQFDAEAAKIGAGGLDQIRDAYVKNNPNPAGQHDLLDSAGKTGYDALHQTLHPFIRKHLRTYGYYDMFLFNGTGDAVYTVFKEADFGTNFVNGPYAQSGLGEIYRQAMAAKEDGAIFYSDFTPYAPSNGDAAAFLATPIRDGGKTIGVLAIQMPMNKFLETLSNNTGLGETGETILINRDSTLTIDSVRTPENDTLKVKVDSPLIAEVLAGRPQIGTLSGYRGMESLVALEPVQYHGTTWAIGALIGSEEADGPLVLMRNMACLAALGLLAAVLLASTLFSRQLTRPIVLLVDAMKRLAGGDTGIVLVGEARSDEIGDMVRSVAVFRDAAIEKRRMEQEAEQLRQEAERERQQREAEKALEAEQLKDAVDGLGEALGHLARGNLQFRIERTFVPGLDALRQNYNEAVGQLDSALGMVGQSVSVIHSGTGEISHAASDLSNRTEQQAASVEETAAALEEITTTVADSRKRAEEVGALVQRAKDRGERSSALAERTTAAMVSIEQSSREINNIISVIDEIAFQTNLLALNAGVEAARAGDAGKGFAVVAMEVRELAQRSARAAREIKDLITVSGTQVKDGVTLVSEVGQALGEIVTEVLEINKHVAAIVEASREQATGLREINTAVNVIDRNTQQNAAMVEQTTASSHTLAHEATSLAGLLENFRLSGRQLASARKAA</sequence>
<evidence type="ECO:0000256" key="9">
    <source>
        <dbReference type="SAM" id="Coils"/>
    </source>
</evidence>
<dbReference type="SUPFAM" id="SSF58104">
    <property type="entry name" value="Methyl-accepting chemotaxis protein (MCP) signaling domain"/>
    <property type="match status" value="1"/>
</dbReference>
<comment type="caution">
    <text evidence="12">The sequence shown here is derived from an EMBL/GenBank/DDBJ whole genome shotgun (WGS) entry which is preliminary data.</text>
</comment>
<proteinExistence type="inferred from homology"/>
<keyword evidence="9" id="KW-0175">Coiled coil</keyword>
<comment type="similarity">
    <text evidence="7">Belongs to the methyl-accepting chemotaxis (MCP) protein family.</text>
</comment>
<dbReference type="InterPro" id="IPR003660">
    <property type="entry name" value="HAMP_dom"/>
</dbReference>
<feature type="domain" description="HAMP" evidence="11">
    <location>
        <begin position="440"/>
        <end position="492"/>
    </location>
</feature>
<evidence type="ECO:0000256" key="2">
    <source>
        <dbReference type="ARBA" id="ARBA00022475"/>
    </source>
</evidence>
<feature type="domain" description="Methyl-accepting transducer" evidence="10">
    <location>
        <begin position="497"/>
        <end position="726"/>
    </location>
</feature>
<feature type="domain" description="HAMP" evidence="11">
    <location>
        <begin position="359"/>
        <end position="412"/>
    </location>
</feature>
<dbReference type="GO" id="GO:0007165">
    <property type="term" value="P:signal transduction"/>
    <property type="evidence" value="ECO:0007669"/>
    <property type="project" value="UniProtKB-KW"/>
</dbReference>
<dbReference type="GO" id="GO:0004888">
    <property type="term" value="F:transmembrane signaling receptor activity"/>
    <property type="evidence" value="ECO:0007669"/>
    <property type="project" value="InterPro"/>
</dbReference>
<dbReference type="CDD" id="cd06225">
    <property type="entry name" value="HAMP"/>
    <property type="match status" value="1"/>
</dbReference>
<reference evidence="12 13" key="1">
    <citation type="submission" date="2020-08" db="EMBL/GenBank/DDBJ databases">
        <title>Genomic Encyclopedia of Type Strains, Phase IV (KMG-IV): sequencing the most valuable type-strain genomes for metagenomic binning, comparative biology and taxonomic classification.</title>
        <authorList>
            <person name="Goeker M."/>
        </authorList>
    </citation>
    <scope>NUCLEOTIDE SEQUENCE [LARGE SCALE GENOMIC DNA]</scope>
    <source>
        <strain evidence="12 13">DSM 29853</strain>
    </source>
</reference>
<dbReference type="EMBL" id="JACIEZ010000009">
    <property type="protein sequence ID" value="MBB4066384.1"/>
    <property type="molecule type" value="Genomic_DNA"/>
</dbReference>
<dbReference type="Pfam" id="PF00015">
    <property type="entry name" value="MCPsignal"/>
    <property type="match status" value="1"/>
</dbReference>
<evidence type="ECO:0000259" key="11">
    <source>
        <dbReference type="PROSITE" id="PS50885"/>
    </source>
</evidence>
<evidence type="ECO:0000259" key="10">
    <source>
        <dbReference type="PROSITE" id="PS50111"/>
    </source>
</evidence>
<dbReference type="PANTHER" id="PTHR43531">
    <property type="entry name" value="PROTEIN ICFG"/>
    <property type="match status" value="1"/>
</dbReference>
<dbReference type="SUPFAM" id="SSF158472">
    <property type="entry name" value="HAMP domain-like"/>
    <property type="match status" value="1"/>
</dbReference>
<keyword evidence="5" id="KW-1133">Transmembrane helix</keyword>
<dbReference type="InterPro" id="IPR033479">
    <property type="entry name" value="dCache_1"/>
</dbReference>
<keyword evidence="8" id="KW-0807">Transducer</keyword>
<dbReference type="AlphaFoldDB" id="A0A7W6NM88"/>
<protein>
    <submittedName>
        <fullName evidence="12">Methyl-accepting chemotaxis protein</fullName>
    </submittedName>
</protein>
<dbReference type="PROSITE" id="PS50885">
    <property type="entry name" value="HAMP"/>
    <property type="match status" value="2"/>
</dbReference>
<organism evidence="12 13">
    <name type="scientific">Gellertiella hungarica</name>
    <dbReference type="NCBI Taxonomy" id="1572859"/>
    <lineage>
        <taxon>Bacteria</taxon>
        <taxon>Pseudomonadati</taxon>
        <taxon>Pseudomonadota</taxon>
        <taxon>Alphaproteobacteria</taxon>
        <taxon>Hyphomicrobiales</taxon>
        <taxon>Rhizobiaceae</taxon>
        <taxon>Gellertiella</taxon>
    </lineage>
</organism>
<dbReference type="GO" id="GO:0006935">
    <property type="term" value="P:chemotaxis"/>
    <property type="evidence" value="ECO:0007669"/>
    <property type="project" value="UniProtKB-KW"/>
</dbReference>
<keyword evidence="4" id="KW-0812">Transmembrane</keyword>
<keyword evidence="3" id="KW-0145">Chemotaxis</keyword>
<dbReference type="RefSeq" id="WP_246365783.1">
    <property type="nucleotide sequence ID" value="NZ_JACIEZ010000009.1"/>
</dbReference>
<evidence type="ECO:0000256" key="6">
    <source>
        <dbReference type="ARBA" id="ARBA00023136"/>
    </source>
</evidence>
<evidence type="ECO:0000256" key="7">
    <source>
        <dbReference type="ARBA" id="ARBA00029447"/>
    </source>
</evidence>
<evidence type="ECO:0000256" key="3">
    <source>
        <dbReference type="ARBA" id="ARBA00022500"/>
    </source>
</evidence>
<evidence type="ECO:0000313" key="13">
    <source>
        <dbReference type="Proteomes" id="UP000528286"/>
    </source>
</evidence>
<dbReference type="InterPro" id="IPR004090">
    <property type="entry name" value="Chemotax_Me-accpt_rcpt"/>
</dbReference>
<keyword evidence="6" id="KW-0472">Membrane</keyword>
<keyword evidence="13" id="KW-1185">Reference proteome</keyword>
<comment type="subcellular location">
    <subcellularLocation>
        <location evidence="1">Cell membrane</location>
        <topology evidence="1">Multi-pass membrane protein</topology>
    </subcellularLocation>
</comment>
<dbReference type="Gene3D" id="6.10.340.10">
    <property type="match status" value="1"/>
</dbReference>
<gene>
    <name evidence="12" type="ORF">GGR23_003599</name>
</gene>
<dbReference type="GO" id="GO:0005886">
    <property type="term" value="C:plasma membrane"/>
    <property type="evidence" value="ECO:0007669"/>
    <property type="project" value="UniProtKB-SubCell"/>
</dbReference>
<feature type="coiled-coil region" evidence="9">
    <location>
        <begin position="403"/>
        <end position="441"/>
    </location>
</feature>
<dbReference type="FunFam" id="1.10.287.950:FF:000001">
    <property type="entry name" value="Methyl-accepting chemotaxis sensory transducer"/>
    <property type="match status" value="1"/>
</dbReference>
<dbReference type="PRINTS" id="PR00260">
    <property type="entry name" value="CHEMTRNSDUCR"/>
</dbReference>
<accession>A0A7W6NM88</accession>
<dbReference type="CDD" id="cd11386">
    <property type="entry name" value="MCP_signal"/>
    <property type="match status" value="1"/>
</dbReference>
<dbReference type="Pfam" id="PF02743">
    <property type="entry name" value="dCache_1"/>
    <property type="match status" value="1"/>
</dbReference>
<evidence type="ECO:0000256" key="4">
    <source>
        <dbReference type="ARBA" id="ARBA00022692"/>
    </source>
</evidence>
<evidence type="ECO:0000256" key="8">
    <source>
        <dbReference type="PROSITE-ProRule" id="PRU00284"/>
    </source>
</evidence>
<dbReference type="PROSITE" id="PS50111">
    <property type="entry name" value="CHEMOTAXIS_TRANSDUC_2"/>
    <property type="match status" value="1"/>
</dbReference>
<evidence type="ECO:0000256" key="5">
    <source>
        <dbReference type="ARBA" id="ARBA00022989"/>
    </source>
</evidence>
<dbReference type="SMART" id="SM00283">
    <property type="entry name" value="MA"/>
    <property type="match status" value="1"/>
</dbReference>
<evidence type="ECO:0000313" key="12">
    <source>
        <dbReference type="EMBL" id="MBB4066384.1"/>
    </source>
</evidence>
<dbReference type="Gene3D" id="3.30.450.20">
    <property type="entry name" value="PAS domain"/>
    <property type="match status" value="1"/>
</dbReference>
<name>A0A7W6NM88_9HYPH</name>
<dbReference type="InterPro" id="IPR004089">
    <property type="entry name" value="MCPsignal_dom"/>
</dbReference>
<dbReference type="Gene3D" id="1.10.287.950">
    <property type="entry name" value="Methyl-accepting chemotaxis protein"/>
    <property type="match status" value="1"/>
</dbReference>
<dbReference type="Pfam" id="PF00672">
    <property type="entry name" value="HAMP"/>
    <property type="match status" value="1"/>
</dbReference>